<gene>
    <name evidence="1" type="ORF">M975_1932</name>
</gene>
<dbReference type="AlphaFoldDB" id="A0A1B7IQL9"/>
<dbReference type="OrthoDB" id="6626669at2"/>
<proteinExistence type="predicted"/>
<dbReference type="SUPFAM" id="SSF64496">
    <property type="entry name" value="DNA-binding domain of intron-encoded endonucleases"/>
    <property type="match status" value="1"/>
</dbReference>
<evidence type="ECO:0000313" key="1">
    <source>
        <dbReference type="EMBL" id="OAT32040.1"/>
    </source>
</evidence>
<keyword evidence="2" id="KW-1185">Reference proteome</keyword>
<dbReference type="InterPro" id="IPR036388">
    <property type="entry name" value="WH-like_DNA-bd_sf"/>
</dbReference>
<dbReference type="RefSeq" id="WP_064559001.1">
    <property type="nucleotide sequence ID" value="NZ_LXER01000017.1"/>
</dbReference>
<organism evidence="1 2">
    <name type="scientific">Buttiauxella brennerae ATCC 51605</name>
    <dbReference type="NCBI Taxonomy" id="1354251"/>
    <lineage>
        <taxon>Bacteria</taxon>
        <taxon>Pseudomonadati</taxon>
        <taxon>Pseudomonadota</taxon>
        <taxon>Gammaproteobacteria</taxon>
        <taxon>Enterobacterales</taxon>
        <taxon>Enterobacteriaceae</taxon>
        <taxon>Buttiauxella</taxon>
    </lineage>
</organism>
<accession>A0A1B7IQL9</accession>
<dbReference type="PATRIC" id="fig|1354251.4.peg.1995"/>
<sequence length="68" mass="7997">MKQRVDRQKPVIGIHKQTGEQVYFPSPYYAPGFKRAGIKKAISGRAKSHRGFTWRYATKFEREQFAQH</sequence>
<evidence type="ECO:0000313" key="2">
    <source>
        <dbReference type="Proteomes" id="UP000078410"/>
    </source>
</evidence>
<dbReference type="Gene3D" id="1.10.10.10">
    <property type="entry name" value="Winged helix-like DNA-binding domain superfamily/Winged helix DNA-binding domain"/>
    <property type="match status" value="1"/>
</dbReference>
<protein>
    <submittedName>
        <fullName evidence="1">Uncharacterized protein</fullName>
    </submittedName>
</protein>
<dbReference type="Proteomes" id="UP000078410">
    <property type="component" value="Unassembled WGS sequence"/>
</dbReference>
<dbReference type="EMBL" id="LXER01000017">
    <property type="protein sequence ID" value="OAT32040.1"/>
    <property type="molecule type" value="Genomic_DNA"/>
</dbReference>
<name>A0A1B7IQL9_9ENTR</name>
<comment type="caution">
    <text evidence="1">The sequence shown here is derived from an EMBL/GenBank/DDBJ whole genome shotgun (WGS) entry which is preliminary data.</text>
</comment>
<reference evidence="1 2" key="1">
    <citation type="submission" date="2016-04" db="EMBL/GenBank/DDBJ databases">
        <title>ATOL: Assembling a taxonomically balanced genome-scale reconstruction of the evolutionary history of the Enterobacteriaceae.</title>
        <authorList>
            <person name="Plunkett G.III."/>
            <person name="Neeno-Eckwall E.C."/>
            <person name="Glasner J.D."/>
            <person name="Perna N.T."/>
        </authorList>
    </citation>
    <scope>NUCLEOTIDE SEQUENCE [LARGE SCALE GENOMIC DNA]</scope>
    <source>
        <strain evidence="1 2">ATCC 51605</strain>
    </source>
</reference>